<evidence type="ECO:0000256" key="1">
    <source>
        <dbReference type="SAM" id="Phobius"/>
    </source>
</evidence>
<dbReference type="AlphaFoldDB" id="A0A494TKF1"/>
<proteinExistence type="predicted"/>
<feature type="transmembrane region" description="Helical" evidence="1">
    <location>
        <begin position="131"/>
        <end position="157"/>
    </location>
</feature>
<protein>
    <submittedName>
        <fullName evidence="2">Uncharacterized protein</fullName>
    </submittedName>
</protein>
<keyword evidence="3" id="KW-1185">Reference proteome</keyword>
<evidence type="ECO:0000313" key="2">
    <source>
        <dbReference type="EMBL" id="AYJ85908.1"/>
    </source>
</evidence>
<name>A0A494TKF1_SPHPE</name>
<reference evidence="2 3" key="1">
    <citation type="submission" date="2018-09" db="EMBL/GenBank/DDBJ databases">
        <title>Sphingomonas peninsula sp. nov., isolated from fildes peninsula, Antarctic soil.</title>
        <authorList>
            <person name="Yingchao G."/>
        </authorList>
    </citation>
    <scope>NUCLEOTIDE SEQUENCE [LARGE SCALE GENOMIC DNA]</scope>
    <source>
        <strain evidence="2 3">YZ-8</strain>
    </source>
</reference>
<accession>A0A494TKF1</accession>
<evidence type="ECO:0000313" key="3">
    <source>
        <dbReference type="Proteomes" id="UP000276254"/>
    </source>
</evidence>
<feature type="transmembrane region" description="Helical" evidence="1">
    <location>
        <begin position="26"/>
        <end position="50"/>
    </location>
</feature>
<feature type="transmembrane region" description="Helical" evidence="1">
    <location>
        <begin position="57"/>
        <end position="80"/>
    </location>
</feature>
<dbReference type="EMBL" id="CP032829">
    <property type="protein sequence ID" value="AYJ85908.1"/>
    <property type="molecule type" value="Genomic_DNA"/>
</dbReference>
<keyword evidence="1" id="KW-0472">Membrane</keyword>
<dbReference type="Proteomes" id="UP000276254">
    <property type="component" value="Chromosome"/>
</dbReference>
<keyword evidence="1" id="KW-0812">Transmembrane</keyword>
<dbReference type="KEGG" id="spha:D3Y57_07890"/>
<sequence length="176" mass="18368">MFVSLATVYVVAMMIAEAPLSWLGGIRFLGIMALCVSIPLGLLFGGLLLLRTGGGITAVILGLSLLAALIAIPLLSAWPVTQALSGVFVSPVRILRSTKGYRWGLFTASYASTVLNKILPATDTAKSGGQAIILAIGNGAISCISLLLLASIAATAWKFAIRQDATLAKSIEFQNY</sequence>
<dbReference type="OrthoDB" id="7603723at2"/>
<organism evidence="2 3">
    <name type="scientific">Sphingomonas paeninsulae</name>
    <dbReference type="NCBI Taxonomy" id="2319844"/>
    <lineage>
        <taxon>Bacteria</taxon>
        <taxon>Pseudomonadati</taxon>
        <taxon>Pseudomonadota</taxon>
        <taxon>Alphaproteobacteria</taxon>
        <taxon>Sphingomonadales</taxon>
        <taxon>Sphingomonadaceae</taxon>
        <taxon>Sphingomonas</taxon>
    </lineage>
</organism>
<keyword evidence="1" id="KW-1133">Transmembrane helix</keyword>
<gene>
    <name evidence="2" type="ORF">D3Y57_07890</name>
</gene>